<gene>
    <name evidence="3" type="ORF">SODALDRAFT_319980</name>
</gene>
<dbReference type="RefSeq" id="XP_028471360.1">
    <property type="nucleotide sequence ID" value="XM_028609491.1"/>
</dbReference>
<evidence type="ECO:0000313" key="4">
    <source>
        <dbReference type="Proteomes" id="UP000272025"/>
    </source>
</evidence>
<feature type="coiled-coil region" evidence="1">
    <location>
        <begin position="454"/>
        <end position="519"/>
    </location>
</feature>
<keyword evidence="4" id="KW-1185">Reference proteome</keyword>
<organism evidence="3 4">
    <name type="scientific">Sodiomyces alkalinus (strain CBS 110278 / VKM F-3762 / F11)</name>
    <name type="common">Alkaliphilic filamentous fungus</name>
    <dbReference type="NCBI Taxonomy" id="1314773"/>
    <lineage>
        <taxon>Eukaryota</taxon>
        <taxon>Fungi</taxon>
        <taxon>Dikarya</taxon>
        <taxon>Ascomycota</taxon>
        <taxon>Pezizomycotina</taxon>
        <taxon>Sordariomycetes</taxon>
        <taxon>Hypocreomycetidae</taxon>
        <taxon>Glomerellales</taxon>
        <taxon>Plectosphaerellaceae</taxon>
        <taxon>Sodiomyces</taxon>
    </lineage>
</organism>
<proteinExistence type="predicted"/>
<accession>A0A3N2Q9V7</accession>
<keyword evidence="1" id="KW-0175">Coiled coil</keyword>
<reference evidence="3 4" key="1">
    <citation type="journal article" date="2018" name="Mol. Ecol.">
        <title>The obligate alkalophilic soda-lake fungus Sodiomyces alkalinus has shifted to a protein diet.</title>
        <authorList>
            <person name="Grum-Grzhimaylo A.A."/>
            <person name="Falkoski D.L."/>
            <person name="van den Heuvel J."/>
            <person name="Valero-Jimenez C.A."/>
            <person name="Min B."/>
            <person name="Choi I.G."/>
            <person name="Lipzen A."/>
            <person name="Daum C.G."/>
            <person name="Aanen D.K."/>
            <person name="Tsang A."/>
            <person name="Henrissat B."/>
            <person name="Bilanenko E.N."/>
            <person name="de Vries R.P."/>
            <person name="van Kan J.A.L."/>
            <person name="Grigoriev I.V."/>
            <person name="Debets A.J.M."/>
        </authorList>
    </citation>
    <scope>NUCLEOTIDE SEQUENCE [LARGE SCALE GENOMIC DNA]</scope>
    <source>
        <strain evidence="3 4">F11</strain>
    </source>
</reference>
<dbReference type="AlphaFoldDB" id="A0A3N2Q9V7"/>
<sequence>MTGIETIERPSSDDQNHPARAPNSRTLDPPQAPSASNTKSSTKSSLDNNTMKFNEGLRPAVSLLTARVALKRKKDVVDQEMGRLKREREKTESKFLDFPSVRDMHNRQAEELQQRAQDIKKELDLNSDRLNSNMQSFASTLQQFCSNAASKALKSGHTSAHDTSVTLKLEALVNPTDEIRFLKQENETLKSRVNEDFSTIQQTVDALTEGHSELDKNIKDLRAETRNIQMGGSKYSGADAHMQTEQLTRLAGRVEYIETSLTELDPDFVQAACHDFTLKLPQVQQELDTLRAEMETNLTSVDQASEAQERIMADVNSLRSEMVTRGQLREATERFQSSQRNIASTIGRKMNEMQEHINKMKERLHPLESDGGLHKTEPGKPTTCEGGSAPDGSKPDASWNSEEARIQALEAARAARAAQQRHGTPTPTPPPAPTSKPALIVSTSSPSISTASELAAVREEIRSLQEQRKAQDETYISQARMAKVTASTEEAIQKLSARIQAVEEAQKAAECSNREEQEKHNLLGKVEWLGRRMQENDVARSTYEHTQASMRQALNTLEGKYSNLTTEDLMKQIMDHTQPHRPVVKMLEALQARVSVLERTLKDINSQNAEHTAKKRKIDALDSLEGEK</sequence>
<feature type="compositionally biased region" description="Low complexity" evidence="2">
    <location>
        <begin position="34"/>
        <end position="50"/>
    </location>
</feature>
<evidence type="ECO:0000256" key="1">
    <source>
        <dbReference type="SAM" id="Coils"/>
    </source>
</evidence>
<feature type="region of interest" description="Disordered" evidence="2">
    <location>
        <begin position="365"/>
        <end position="446"/>
    </location>
</feature>
<feature type="compositionally biased region" description="Low complexity" evidence="2">
    <location>
        <begin position="406"/>
        <end position="425"/>
    </location>
</feature>
<feature type="coiled-coil region" evidence="1">
    <location>
        <begin position="67"/>
        <end position="129"/>
    </location>
</feature>
<dbReference type="Proteomes" id="UP000272025">
    <property type="component" value="Unassembled WGS sequence"/>
</dbReference>
<feature type="region of interest" description="Disordered" evidence="2">
    <location>
        <begin position="1"/>
        <end position="53"/>
    </location>
</feature>
<feature type="region of interest" description="Disordered" evidence="2">
    <location>
        <begin position="606"/>
        <end position="628"/>
    </location>
</feature>
<feature type="compositionally biased region" description="Basic and acidic residues" evidence="2">
    <location>
        <begin position="365"/>
        <end position="378"/>
    </location>
</feature>
<dbReference type="EMBL" id="ML119051">
    <property type="protein sequence ID" value="ROT43554.1"/>
    <property type="molecule type" value="Genomic_DNA"/>
</dbReference>
<dbReference type="STRING" id="1314773.A0A3N2Q9V7"/>
<name>A0A3N2Q9V7_SODAK</name>
<protein>
    <submittedName>
        <fullName evidence="3">Uncharacterized protein</fullName>
    </submittedName>
</protein>
<dbReference type="GeneID" id="39577969"/>
<feature type="compositionally biased region" description="Basic and acidic residues" evidence="2">
    <location>
        <begin position="1"/>
        <end position="17"/>
    </location>
</feature>
<evidence type="ECO:0000256" key="2">
    <source>
        <dbReference type="SAM" id="MobiDB-lite"/>
    </source>
</evidence>
<evidence type="ECO:0000313" key="3">
    <source>
        <dbReference type="EMBL" id="ROT43554.1"/>
    </source>
</evidence>